<dbReference type="AlphaFoldDB" id="A0A6G1JAD3"/>
<feature type="region of interest" description="Disordered" evidence="1">
    <location>
        <begin position="1"/>
        <end position="26"/>
    </location>
</feature>
<dbReference type="EMBL" id="MU005575">
    <property type="protein sequence ID" value="KAF2687492.1"/>
    <property type="molecule type" value="Genomic_DNA"/>
</dbReference>
<reference evidence="2" key="1">
    <citation type="journal article" date="2020" name="Stud. Mycol.">
        <title>101 Dothideomycetes genomes: a test case for predicting lifestyles and emergence of pathogens.</title>
        <authorList>
            <person name="Haridas S."/>
            <person name="Albert R."/>
            <person name="Binder M."/>
            <person name="Bloem J."/>
            <person name="Labutti K."/>
            <person name="Salamov A."/>
            <person name="Andreopoulos B."/>
            <person name="Baker S."/>
            <person name="Barry K."/>
            <person name="Bills G."/>
            <person name="Bluhm B."/>
            <person name="Cannon C."/>
            <person name="Castanera R."/>
            <person name="Culley D."/>
            <person name="Daum C."/>
            <person name="Ezra D."/>
            <person name="Gonzalez J."/>
            <person name="Henrissat B."/>
            <person name="Kuo A."/>
            <person name="Liang C."/>
            <person name="Lipzen A."/>
            <person name="Lutzoni F."/>
            <person name="Magnuson J."/>
            <person name="Mondo S."/>
            <person name="Nolan M."/>
            <person name="Ohm R."/>
            <person name="Pangilinan J."/>
            <person name="Park H.-J."/>
            <person name="Ramirez L."/>
            <person name="Alfaro M."/>
            <person name="Sun H."/>
            <person name="Tritt A."/>
            <person name="Yoshinaga Y."/>
            <person name="Zwiers L.-H."/>
            <person name="Turgeon B."/>
            <person name="Goodwin S."/>
            <person name="Spatafora J."/>
            <person name="Crous P."/>
            <person name="Grigoriev I."/>
        </authorList>
    </citation>
    <scope>NUCLEOTIDE SEQUENCE</scope>
    <source>
        <strain evidence="2">CBS 122367</strain>
    </source>
</reference>
<proteinExistence type="predicted"/>
<dbReference type="Proteomes" id="UP000799291">
    <property type="component" value="Unassembled WGS sequence"/>
</dbReference>
<name>A0A6G1JAD3_9PLEO</name>
<gene>
    <name evidence="2" type="ORF">K458DRAFT_191393</name>
</gene>
<evidence type="ECO:0000313" key="2">
    <source>
        <dbReference type="EMBL" id="KAF2687492.1"/>
    </source>
</evidence>
<evidence type="ECO:0000256" key="1">
    <source>
        <dbReference type="SAM" id="MobiDB-lite"/>
    </source>
</evidence>
<protein>
    <submittedName>
        <fullName evidence="2">Uncharacterized protein</fullName>
    </submittedName>
</protein>
<keyword evidence="3" id="KW-1185">Reference proteome</keyword>
<evidence type="ECO:0000313" key="3">
    <source>
        <dbReference type="Proteomes" id="UP000799291"/>
    </source>
</evidence>
<accession>A0A6G1JAD3</accession>
<organism evidence="2 3">
    <name type="scientific">Lentithecium fluviatile CBS 122367</name>
    <dbReference type="NCBI Taxonomy" id="1168545"/>
    <lineage>
        <taxon>Eukaryota</taxon>
        <taxon>Fungi</taxon>
        <taxon>Dikarya</taxon>
        <taxon>Ascomycota</taxon>
        <taxon>Pezizomycotina</taxon>
        <taxon>Dothideomycetes</taxon>
        <taxon>Pleosporomycetidae</taxon>
        <taxon>Pleosporales</taxon>
        <taxon>Massarineae</taxon>
        <taxon>Lentitheciaceae</taxon>
        <taxon>Lentithecium</taxon>
    </lineage>
</organism>
<sequence>MTSPSRHTPMLTHRHCNPMLPTSHTRDTRTYSSAPQIGGFANACDANPPSKKRREPETRKRLCRSCMLRVAIADWAVRLFLFAAMMDNGRSGFVFGHPGGGVMAEAYGTEMTFESSLVPVYILSVLRCVMH</sequence>